<evidence type="ECO:0000256" key="2">
    <source>
        <dbReference type="ARBA" id="ARBA00009256"/>
    </source>
</evidence>
<evidence type="ECO:0000313" key="10">
    <source>
        <dbReference type="Proteomes" id="UP000757461"/>
    </source>
</evidence>
<evidence type="ECO:0000256" key="6">
    <source>
        <dbReference type="ARBA" id="ARBA00022840"/>
    </source>
</evidence>
<dbReference type="EC" id="6.3.2.1" evidence="8"/>
<keyword evidence="6 8" id="KW-0067">ATP-binding</keyword>
<dbReference type="InterPro" id="IPR003721">
    <property type="entry name" value="Pantoate_ligase"/>
</dbReference>
<dbReference type="PANTHER" id="PTHR21299:SF1">
    <property type="entry name" value="PANTOATE--BETA-ALANINE LIGASE"/>
    <property type="match status" value="1"/>
</dbReference>
<name>A0A930HYY9_9BACT</name>
<dbReference type="RefSeq" id="WP_008822430.1">
    <property type="nucleotide sequence ID" value="NZ_CAUTPC010000058.1"/>
</dbReference>
<evidence type="ECO:0000256" key="5">
    <source>
        <dbReference type="ARBA" id="ARBA00022741"/>
    </source>
</evidence>
<comment type="subunit">
    <text evidence="8">Homodimer.</text>
</comment>
<evidence type="ECO:0000256" key="3">
    <source>
        <dbReference type="ARBA" id="ARBA00022598"/>
    </source>
</evidence>
<dbReference type="Proteomes" id="UP000757461">
    <property type="component" value="Unassembled WGS sequence"/>
</dbReference>
<dbReference type="GO" id="GO:0005524">
    <property type="term" value="F:ATP binding"/>
    <property type="evidence" value="ECO:0007669"/>
    <property type="project" value="UniProtKB-KW"/>
</dbReference>
<keyword evidence="8" id="KW-0963">Cytoplasm</keyword>
<dbReference type="GeneID" id="66731009"/>
<keyword evidence="5 8" id="KW-0547">Nucleotide-binding</keyword>
<proteinExistence type="inferred from homology"/>
<evidence type="ECO:0000256" key="7">
    <source>
        <dbReference type="ARBA" id="ARBA00048258"/>
    </source>
</evidence>
<comment type="catalytic activity">
    <reaction evidence="7 8">
        <text>(R)-pantoate + beta-alanine + ATP = (R)-pantothenate + AMP + diphosphate + H(+)</text>
        <dbReference type="Rhea" id="RHEA:10912"/>
        <dbReference type="ChEBI" id="CHEBI:15378"/>
        <dbReference type="ChEBI" id="CHEBI:15980"/>
        <dbReference type="ChEBI" id="CHEBI:29032"/>
        <dbReference type="ChEBI" id="CHEBI:30616"/>
        <dbReference type="ChEBI" id="CHEBI:33019"/>
        <dbReference type="ChEBI" id="CHEBI:57966"/>
        <dbReference type="ChEBI" id="CHEBI:456215"/>
        <dbReference type="EC" id="6.3.2.1"/>
    </reaction>
</comment>
<reference evidence="9" key="1">
    <citation type="submission" date="2020-04" db="EMBL/GenBank/DDBJ databases">
        <title>Deep metagenomics examines the oral microbiome during advanced dental caries in children, revealing novel taxa and co-occurrences with host molecules.</title>
        <authorList>
            <person name="Baker J.L."/>
            <person name="Morton J.T."/>
            <person name="Dinis M."/>
            <person name="Alvarez R."/>
            <person name="Tran N.C."/>
            <person name="Knight R."/>
            <person name="Edlund A."/>
        </authorList>
    </citation>
    <scope>NUCLEOTIDE SEQUENCE</scope>
    <source>
        <strain evidence="9">JCVI_25_bin.9</strain>
    </source>
</reference>
<organism evidence="9 10">
    <name type="scientific">Prevotella histicola</name>
    <dbReference type="NCBI Taxonomy" id="470565"/>
    <lineage>
        <taxon>Bacteria</taxon>
        <taxon>Pseudomonadati</taxon>
        <taxon>Bacteroidota</taxon>
        <taxon>Bacteroidia</taxon>
        <taxon>Bacteroidales</taxon>
        <taxon>Prevotellaceae</taxon>
        <taxon>Prevotella</taxon>
    </lineage>
</organism>
<feature type="binding site" evidence="8">
    <location>
        <begin position="147"/>
        <end position="150"/>
    </location>
    <ligand>
        <name>ATP</name>
        <dbReference type="ChEBI" id="CHEBI:30616"/>
    </ligand>
</feature>
<dbReference type="NCBIfam" id="TIGR00018">
    <property type="entry name" value="panC"/>
    <property type="match status" value="1"/>
</dbReference>
<dbReference type="InterPro" id="IPR042176">
    <property type="entry name" value="Pantoate_ligase_C"/>
</dbReference>
<evidence type="ECO:0000256" key="4">
    <source>
        <dbReference type="ARBA" id="ARBA00022655"/>
    </source>
</evidence>
<keyword evidence="4 8" id="KW-0566">Pantothenate biosynthesis</keyword>
<dbReference type="Pfam" id="PF02569">
    <property type="entry name" value="Pantoate_ligase"/>
    <property type="match status" value="1"/>
</dbReference>
<accession>A0A930HYY9</accession>
<dbReference type="GO" id="GO:0004592">
    <property type="term" value="F:pantoate-beta-alanine ligase activity"/>
    <property type="evidence" value="ECO:0007669"/>
    <property type="project" value="UniProtKB-UniRule"/>
</dbReference>
<dbReference type="HAMAP" id="MF_00158">
    <property type="entry name" value="PanC"/>
    <property type="match status" value="1"/>
</dbReference>
<feature type="binding site" evidence="8">
    <location>
        <position position="61"/>
    </location>
    <ligand>
        <name>beta-alanine</name>
        <dbReference type="ChEBI" id="CHEBI:57966"/>
    </ligand>
</feature>
<evidence type="ECO:0000313" key="9">
    <source>
        <dbReference type="EMBL" id="MBF1415003.1"/>
    </source>
</evidence>
<keyword evidence="3 8" id="KW-0436">Ligase</keyword>
<dbReference type="Gene3D" id="3.30.1300.10">
    <property type="entry name" value="Pantoate-beta-alanine ligase, C-terminal domain"/>
    <property type="match status" value="1"/>
</dbReference>
<dbReference type="EMBL" id="JABZSQ010000081">
    <property type="protein sequence ID" value="MBF1415003.1"/>
    <property type="molecule type" value="Genomic_DNA"/>
</dbReference>
<feature type="binding site" evidence="8">
    <location>
        <begin position="186"/>
        <end position="189"/>
    </location>
    <ligand>
        <name>ATP</name>
        <dbReference type="ChEBI" id="CHEBI:30616"/>
    </ligand>
</feature>
<comment type="caution">
    <text evidence="9">The sequence shown here is derived from an EMBL/GenBank/DDBJ whole genome shotgun (WGS) entry which is preliminary data.</text>
</comment>
<dbReference type="FunFam" id="3.40.50.620:FF:000013">
    <property type="entry name" value="Pantothenate synthetase"/>
    <property type="match status" value="1"/>
</dbReference>
<comment type="miscellaneous">
    <text evidence="8">The reaction proceeds by a bi uni uni bi ping pong mechanism.</text>
</comment>
<comment type="function">
    <text evidence="8">Catalyzes the condensation of pantoate with beta-alanine in an ATP-dependent reaction via a pantoyl-adenylate intermediate.</text>
</comment>
<dbReference type="AlphaFoldDB" id="A0A930HYY9"/>
<dbReference type="Gene3D" id="3.40.50.620">
    <property type="entry name" value="HUPs"/>
    <property type="match status" value="1"/>
</dbReference>
<dbReference type="GO" id="GO:0015940">
    <property type="term" value="P:pantothenate biosynthetic process"/>
    <property type="evidence" value="ECO:0007669"/>
    <property type="project" value="UniProtKB-UniRule"/>
</dbReference>
<gene>
    <name evidence="8" type="primary">panC</name>
    <name evidence="9" type="ORF">HXN33_05410</name>
</gene>
<dbReference type="SUPFAM" id="SSF52374">
    <property type="entry name" value="Nucleotidylyl transferase"/>
    <property type="match status" value="1"/>
</dbReference>
<feature type="binding site" evidence="8">
    <location>
        <position position="61"/>
    </location>
    <ligand>
        <name>(R)-pantoate</name>
        <dbReference type="ChEBI" id="CHEBI:15980"/>
    </ligand>
</feature>
<comment type="subcellular location">
    <subcellularLocation>
        <location evidence="8">Cytoplasm</location>
    </subcellularLocation>
</comment>
<evidence type="ECO:0000256" key="1">
    <source>
        <dbReference type="ARBA" id="ARBA00004990"/>
    </source>
</evidence>
<dbReference type="PANTHER" id="PTHR21299">
    <property type="entry name" value="CYTIDYLATE KINASE/PANTOATE-BETA-ALANINE LIGASE"/>
    <property type="match status" value="1"/>
</dbReference>
<feature type="binding site" evidence="8">
    <location>
        <position position="178"/>
    </location>
    <ligand>
        <name>ATP</name>
        <dbReference type="ChEBI" id="CHEBI:30616"/>
    </ligand>
</feature>
<feature type="binding site" evidence="8">
    <location>
        <position position="153"/>
    </location>
    <ligand>
        <name>(R)-pantoate</name>
        <dbReference type="ChEBI" id="CHEBI:15980"/>
    </ligand>
</feature>
<dbReference type="InterPro" id="IPR014729">
    <property type="entry name" value="Rossmann-like_a/b/a_fold"/>
</dbReference>
<feature type="binding site" evidence="8">
    <location>
        <begin position="30"/>
        <end position="37"/>
    </location>
    <ligand>
        <name>ATP</name>
        <dbReference type="ChEBI" id="CHEBI:30616"/>
    </ligand>
</feature>
<sequence length="285" mass="32673">MKVFKKIVDLQNELFTVRKNRETIGLVPTMGALHEGHASLIERSVKENNATVVSIFLNPTQFNDKSDLDRYPRTLDADCKLVEACGADYVFAPTVEEIYPTPDNRNFEFPPQTTVMEGSKRPGHFNGVCQIVSRLFYIVHPDKAYFGEKDWQQIAVIKRLVDFICLKKEIQIVECPTIRETDGLAKSSRNILLSREERLIAPNIFKILKESIKYSKTHDINETHNKVVTDINRIEGLEVEYFEIVDGNTLLDVKSWEDSSYIVGCITVYCGKTPIRLIDHIKYRG</sequence>
<feature type="active site" description="Proton donor" evidence="8">
    <location>
        <position position="37"/>
    </location>
</feature>
<evidence type="ECO:0000256" key="8">
    <source>
        <dbReference type="HAMAP-Rule" id="MF_00158"/>
    </source>
</evidence>
<protein>
    <recommendedName>
        <fullName evidence="8">Pantothenate synthetase</fullName>
        <shortName evidence="8">PS</shortName>
        <ecNumber evidence="8">6.3.2.1</ecNumber>
    </recommendedName>
    <alternativeName>
        <fullName evidence="8">Pantoate--beta-alanine ligase</fullName>
    </alternativeName>
    <alternativeName>
        <fullName evidence="8">Pantoate-activating enzyme</fullName>
    </alternativeName>
</protein>
<comment type="pathway">
    <text evidence="1 8">Cofactor biosynthesis; (R)-pantothenate biosynthesis; (R)-pantothenate from (R)-pantoate and beta-alanine: step 1/1.</text>
</comment>
<comment type="similarity">
    <text evidence="2 8">Belongs to the pantothenate synthetase family.</text>
</comment>
<dbReference type="GO" id="GO:0005829">
    <property type="term" value="C:cytosol"/>
    <property type="evidence" value="ECO:0007669"/>
    <property type="project" value="TreeGrafter"/>
</dbReference>
<dbReference type="CDD" id="cd00560">
    <property type="entry name" value="PanC"/>
    <property type="match status" value="1"/>
</dbReference>